<dbReference type="EMBL" id="BDQA01000703">
    <property type="protein sequence ID" value="GBH22154.1"/>
    <property type="molecule type" value="Genomic_RNA"/>
</dbReference>
<evidence type="ECO:0000313" key="2">
    <source>
        <dbReference type="EMBL" id="GBH22154.1"/>
    </source>
</evidence>
<accession>A0A2V0RAN8</accession>
<feature type="compositionally biased region" description="Basic and acidic residues" evidence="1">
    <location>
        <begin position="95"/>
        <end position="109"/>
    </location>
</feature>
<organism evidence="2">
    <name type="scientific">viral metagenome</name>
    <dbReference type="NCBI Taxonomy" id="1070528"/>
    <lineage>
        <taxon>unclassified sequences</taxon>
        <taxon>metagenomes</taxon>
        <taxon>organismal metagenomes</taxon>
    </lineage>
</organism>
<reference evidence="2" key="1">
    <citation type="submission" date="2017-04" db="EMBL/GenBank/DDBJ databases">
        <title>Unveiling RNA virosphere associated with marine microorganisms.</title>
        <authorList>
            <person name="Urayama S."/>
            <person name="Takaki Y."/>
            <person name="Nishi S."/>
            <person name="Yoshida Y."/>
            <person name="Deguchi S."/>
            <person name="Takai K."/>
            <person name="Nunoura T."/>
        </authorList>
    </citation>
    <scope>NUCLEOTIDE SEQUENCE</scope>
</reference>
<name>A0A2V0RAN8_9ZZZZ</name>
<evidence type="ECO:0000256" key="1">
    <source>
        <dbReference type="SAM" id="MobiDB-lite"/>
    </source>
</evidence>
<comment type="caution">
    <text evidence="2">The sequence shown here is derived from an EMBL/GenBank/DDBJ whole genome shotgun (WGS) entry which is preliminary data.</text>
</comment>
<sequence length="109" mass="12642">MAKTDRIYRKFVKRGALPSKPIVIDEKDGVSVYFKDYGDELEFVTCIYVSASNYGCDPTVQEEYLIAVKAIETWLLDEDPVKAEEEEEAKPIPTRTEHFRDSYKTRARK</sequence>
<proteinExistence type="predicted"/>
<feature type="region of interest" description="Disordered" evidence="1">
    <location>
        <begin position="82"/>
        <end position="109"/>
    </location>
</feature>
<dbReference type="AlphaFoldDB" id="A0A2V0RAN8"/>
<protein>
    <submittedName>
        <fullName evidence="2">Uncharacterized protein</fullName>
    </submittedName>
</protein>